<reference evidence="1" key="1">
    <citation type="submission" date="2016-05" db="EMBL/GenBank/DDBJ databases">
        <authorList>
            <person name="Lavstsen T."/>
            <person name="Jespersen J.S."/>
        </authorList>
    </citation>
    <scope>NUCLEOTIDE SEQUENCE</scope>
    <source>
        <tissue evidence="1">Brain</tissue>
    </source>
</reference>
<name>A0A1A8CML0_NOTKA</name>
<dbReference type="InterPro" id="IPR039586">
    <property type="entry name" value="CFAP46"/>
</dbReference>
<dbReference type="GO" id="GO:0035082">
    <property type="term" value="P:axoneme assembly"/>
    <property type="evidence" value="ECO:0007669"/>
    <property type="project" value="InterPro"/>
</dbReference>
<evidence type="ECO:0000313" key="1">
    <source>
        <dbReference type="EMBL" id="SBP79966.1"/>
    </source>
</evidence>
<dbReference type="PANTHER" id="PTHR15977">
    <property type="entry name" value="CILIA- AND FLAGELLA-ASSOCIATED PROTEIN 46"/>
    <property type="match status" value="1"/>
</dbReference>
<gene>
    <name evidence="1" type="primary">TTC40</name>
</gene>
<dbReference type="GO" id="GO:0060294">
    <property type="term" value="P:cilium movement involved in cell motility"/>
    <property type="evidence" value="ECO:0007669"/>
    <property type="project" value="InterPro"/>
</dbReference>
<reference evidence="1" key="2">
    <citation type="submission" date="2016-06" db="EMBL/GenBank/DDBJ databases">
        <title>The genome of a short-lived fish provides insights into sex chromosome evolution and the genetic control of aging.</title>
        <authorList>
            <person name="Reichwald K."/>
            <person name="Felder M."/>
            <person name="Petzold A."/>
            <person name="Koch P."/>
            <person name="Groth M."/>
            <person name="Platzer M."/>
        </authorList>
    </citation>
    <scope>NUCLEOTIDE SEQUENCE</scope>
    <source>
        <tissue evidence="1">Brain</tissue>
    </source>
</reference>
<sequence length="96" mass="11237">MVQSLEEVAEQDYSWRAELIMHLVRCLVDSGQLEEAASYAKIKEDFFKTHTPQKYPELYKLMIKHQLLDDDLLLKASCQNTMLAVIYKMEKLKMPA</sequence>
<dbReference type="PANTHER" id="PTHR15977:SF15">
    <property type="entry name" value="CILIA- AND FLAGELLA-ASSOCIATED PROTEIN 46"/>
    <property type="match status" value="1"/>
</dbReference>
<dbReference type="EMBL" id="HADZ01016025">
    <property type="protein sequence ID" value="SBP79966.1"/>
    <property type="molecule type" value="Transcribed_RNA"/>
</dbReference>
<proteinExistence type="predicted"/>
<organism evidence="1">
    <name type="scientific">Nothobranchius kadleci</name>
    <name type="common">African annual killifish</name>
    <dbReference type="NCBI Taxonomy" id="1051664"/>
    <lineage>
        <taxon>Eukaryota</taxon>
        <taxon>Metazoa</taxon>
        <taxon>Chordata</taxon>
        <taxon>Craniata</taxon>
        <taxon>Vertebrata</taxon>
        <taxon>Euteleostomi</taxon>
        <taxon>Actinopterygii</taxon>
        <taxon>Neopterygii</taxon>
        <taxon>Teleostei</taxon>
        <taxon>Neoteleostei</taxon>
        <taxon>Acanthomorphata</taxon>
        <taxon>Ovalentaria</taxon>
        <taxon>Atherinomorphae</taxon>
        <taxon>Cyprinodontiformes</taxon>
        <taxon>Nothobranchiidae</taxon>
        <taxon>Nothobranchius</taxon>
    </lineage>
</organism>
<protein>
    <submittedName>
        <fullName evidence="1">Tetratricopeptide repeat domain 40</fullName>
    </submittedName>
</protein>
<accession>A0A1A8CML0</accession>
<dbReference type="AlphaFoldDB" id="A0A1A8CML0"/>